<dbReference type="EMBL" id="JAKRKC020000002">
    <property type="protein sequence ID" value="MCK2218958.1"/>
    <property type="molecule type" value="Genomic_DNA"/>
</dbReference>
<dbReference type="RefSeq" id="WP_242381213.1">
    <property type="nucleotide sequence ID" value="NZ_JAKRKC020000002.1"/>
</dbReference>
<evidence type="ECO:0000259" key="1">
    <source>
        <dbReference type="SMART" id="SM00849"/>
    </source>
</evidence>
<keyword evidence="3" id="KW-1185">Reference proteome</keyword>
<dbReference type="Gene3D" id="3.60.15.10">
    <property type="entry name" value="Ribonuclease Z/Hydroxyacylglutathione hydrolase-like"/>
    <property type="match status" value="1"/>
</dbReference>
<dbReference type="InterPro" id="IPR036866">
    <property type="entry name" value="RibonucZ/Hydroxyglut_hydro"/>
</dbReference>
<dbReference type="Pfam" id="PF00753">
    <property type="entry name" value="Lactamase_B"/>
    <property type="match status" value="1"/>
</dbReference>
<reference evidence="2 3" key="1">
    <citation type="submission" date="2022-04" db="EMBL/GenBank/DDBJ databases">
        <title>Genome draft of Actinomadura sp. ATCC 31491.</title>
        <authorList>
            <person name="Shi X."/>
            <person name="Du Y."/>
        </authorList>
    </citation>
    <scope>NUCLEOTIDE SEQUENCE [LARGE SCALE GENOMIC DNA]</scope>
    <source>
        <strain evidence="2 3">ATCC 31491</strain>
    </source>
</reference>
<dbReference type="SUPFAM" id="SSF56281">
    <property type="entry name" value="Metallo-hydrolase/oxidoreductase"/>
    <property type="match status" value="1"/>
</dbReference>
<dbReference type="SMART" id="SM00849">
    <property type="entry name" value="Lactamase_B"/>
    <property type="match status" value="1"/>
</dbReference>
<evidence type="ECO:0000313" key="2">
    <source>
        <dbReference type="EMBL" id="MCK2218958.1"/>
    </source>
</evidence>
<dbReference type="InterPro" id="IPR050855">
    <property type="entry name" value="NDM-1-like"/>
</dbReference>
<sequence>MAAACPRPVEIAPGVHRLETGRGLMEANVYLVHSSAGGLVVVDTAWAGRAPAVRRAAEAVARGRTEAVLLTHVHPDHSGAAAALARAWRVPVYLHPEELRFAPGRYLPEFAHPLDRRVVAPLMRLVPGRLREAARVEGSLEGLAVAYEPGRGVPFLPGWRCVPTPGHTPGHVAFFRPEDGLLISGDAVVTVELNAPLRFLRETRELSGPPRWTTWDWARAAASVRALAALPVRTLAPGHGRPLALDGAARLLALADRMERGRRARVRAAHDTGSGHRVTVWPVAASSSSAEASRPISSGRVSE</sequence>
<dbReference type="PANTHER" id="PTHR42951">
    <property type="entry name" value="METALLO-BETA-LACTAMASE DOMAIN-CONTAINING"/>
    <property type="match status" value="1"/>
</dbReference>
<gene>
    <name evidence="2" type="ORF">MF672_034955</name>
</gene>
<dbReference type="Proteomes" id="UP001317259">
    <property type="component" value="Unassembled WGS sequence"/>
</dbReference>
<dbReference type="InterPro" id="IPR001279">
    <property type="entry name" value="Metallo-B-lactamas"/>
</dbReference>
<dbReference type="PANTHER" id="PTHR42951:SF17">
    <property type="entry name" value="METALLO-BETA-LACTAMASE DOMAIN-CONTAINING PROTEIN"/>
    <property type="match status" value="1"/>
</dbReference>
<protein>
    <submittedName>
        <fullName evidence="2">MBL fold metallo-hydrolase</fullName>
    </submittedName>
</protein>
<name>A0ABT0G3I0_9ACTN</name>
<evidence type="ECO:0000313" key="3">
    <source>
        <dbReference type="Proteomes" id="UP001317259"/>
    </source>
</evidence>
<organism evidence="2 3">
    <name type="scientific">Actinomadura luzonensis</name>
    <dbReference type="NCBI Taxonomy" id="2805427"/>
    <lineage>
        <taxon>Bacteria</taxon>
        <taxon>Bacillati</taxon>
        <taxon>Actinomycetota</taxon>
        <taxon>Actinomycetes</taxon>
        <taxon>Streptosporangiales</taxon>
        <taxon>Thermomonosporaceae</taxon>
        <taxon>Actinomadura</taxon>
    </lineage>
</organism>
<comment type="caution">
    <text evidence="2">The sequence shown here is derived from an EMBL/GenBank/DDBJ whole genome shotgun (WGS) entry which is preliminary data.</text>
</comment>
<accession>A0ABT0G3I0</accession>
<proteinExistence type="predicted"/>
<feature type="domain" description="Metallo-beta-lactamase" evidence="1">
    <location>
        <begin position="26"/>
        <end position="239"/>
    </location>
</feature>